<dbReference type="STRING" id="990285.RGCCGE502_08191"/>
<gene>
    <name evidence="1" type="ORF">RGCCGE502_08191</name>
</gene>
<dbReference type="AlphaFoldDB" id="S3IJ90"/>
<dbReference type="HOGENOM" id="CLU_092389_0_0_5"/>
<evidence type="ECO:0000313" key="1">
    <source>
        <dbReference type="EMBL" id="EPE98928.1"/>
    </source>
</evidence>
<protein>
    <submittedName>
        <fullName evidence="1">Uncharacterized protein</fullName>
    </submittedName>
</protein>
<reference evidence="1 2" key="1">
    <citation type="journal article" date="2012" name="J. Bacteriol.">
        <title>Genome sequence of Rhizobium grahamii CCGE502, a broad-host-range symbiont with low nodulation competitiveness in Phaseolus vulgaris.</title>
        <authorList>
            <person name="Althabegoiti M.J."/>
            <person name="Lozano L."/>
            <person name="Torres-Tejerizo G."/>
            <person name="Ormeno-Orrillo E."/>
            <person name="Rogel M.A."/>
            <person name="Gonzalez V."/>
            <person name="Martinez-Romero E."/>
        </authorList>
    </citation>
    <scope>NUCLEOTIDE SEQUENCE [LARGE SCALE GENOMIC DNA]</scope>
    <source>
        <strain evidence="1 2">CCGE 502</strain>
    </source>
</reference>
<dbReference type="Proteomes" id="UP000014411">
    <property type="component" value="Unassembled WGS sequence"/>
</dbReference>
<name>S3IJ90_9HYPH</name>
<dbReference type="EMBL" id="AEYE02000010">
    <property type="protein sequence ID" value="EPE98928.1"/>
    <property type="molecule type" value="Genomic_DNA"/>
</dbReference>
<comment type="caution">
    <text evidence="1">The sequence shown here is derived from an EMBL/GenBank/DDBJ whole genome shotgun (WGS) entry which is preliminary data.</text>
</comment>
<dbReference type="CDD" id="cd18773">
    <property type="entry name" value="PDC1_HK_sensor"/>
    <property type="match status" value="1"/>
</dbReference>
<dbReference type="eggNOG" id="COG0834">
    <property type="taxonomic scope" value="Bacteria"/>
</dbReference>
<proteinExistence type="predicted"/>
<sequence>MVAARDVGTNMMRWGYVGTVAALGLGICLSPTAVSAEPAYVSVVREYVETVVKPMVNTPIVRKAIEDQNAKFGNISDAHIQVLDNTYRAEVQSGGWEMVRRLLNKPVSRYLKTKQDDSQGTIVEFFVTDRHGLNVGQGTMTADYWQGDEDKFLRTFAKQSDEIFIDRAERDEQTQLLETQASFVIKDENGTPIGIATVTIAIDAL</sequence>
<accession>S3IJ90</accession>
<organism evidence="1 2">
    <name type="scientific">Rhizobium grahamii CCGE 502</name>
    <dbReference type="NCBI Taxonomy" id="990285"/>
    <lineage>
        <taxon>Bacteria</taxon>
        <taxon>Pseudomonadati</taxon>
        <taxon>Pseudomonadota</taxon>
        <taxon>Alphaproteobacteria</taxon>
        <taxon>Hyphomicrobiales</taxon>
        <taxon>Rhizobiaceae</taxon>
        <taxon>Rhizobium/Agrobacterium group</taxon>
        <taxon>Rhizobium</taxon>
    </lineage>
</organism>
<keyword evidence="2" id="KW-1185">Reference proteome</keyword>
<evidence type="ECO:0000313" key="2">
    <source>
        <dbReference type="Proteomes" id="UP000014411"/>
    </source>
</evidence>